<reference evidence="9" key="1">
    <citation type="journal article" date="2021" name="Nat. Commun.">
        <title>Genetic determinants of endophytism in the Arabidopsis root mycobiome.</title>
        <authorList>
            <person name="Mesny F."/>
            <person name="Miyauchi S."/>
            <person name="Thiergart T."/>
            <person name="Pickel B."/>
            <person name="Atanasova L."/>
            <person name="Karlsson M."/>
            <person name="Huettel B."/>
            <person name="Barry K.W."/>
            <person name="Haridas S."/>
            <person name="Chen C."/>
            <person name="Bauer D."/>
            <person name="Andreopoulos W."/>
            <person name="Pangilinan J."/>
            <person name="LaButti K."/>
            <person name="Riley R."/>
            <person name="Lipzen A."/>
            <person name="Clum A."/>
            <person name="Drula E."/>
            <person name="Henrissat B."/>
            <person name="Kohler A."/>
            <person name="Grigoriev I.V."/>
            <person name="Martin F.M."/>
            <person name="Hacquard S."/>
        </authorList>
    </citation>
    <scope>NUCLEOTIDE SEQUENCE</scope>
    <source>
        <strain evidence="9">MPI-CAGE-AT-0147</strain>
    </source>
</reference>
<keyword evidence="10" id="KW-1185">Reference proteome</keyword>
<evidence type="ECO:0000256" key="1">
    <source>
        <dbReference type="ARBA" id="ARBA00001917"/>
    </source>
</evidence>
<dbReference type="FunFam" id="3.20.20.70:FF:000132">
    <property type="entry name" value="FMN dependent dehydrogenase"/>
    <property type="match status" value="1"/>
</dbReference>
<evidence type="ECO:0000256" key="3">
    <source>
        <dbReference type="ARBA" id="ARBA00022643"/>
    </source>
</evidence>
<organism evidence="9 10">
    <name type="scientific">Dactylonectria macrodidyma</name>
    <dbReference type="NCBI Taxonomy" id="307937"/>
    <lineage>
        <taxon>Eukaryota</taxon>
        <taxon>Fungi</taxon>
        <taxon>Dikarya</taxon>
        <taxon>Ascomycota</taxon>
        <taxon>Pezizomycotina</taxon>
        <taxon>Sordariomycetes</taxon>
        <taxon>Hypocreomycetidae</taxon>
        <taxon>Hypocreales</taxon>
        <taxon>Nectriaceae</taxon>
        <taxon>Dactylonectria</taxon>
    </lineage>
</organism>
<evidence type="ECO:0000256" key="7">
    <source>
        <dbReference type="PIRSR" id="PIRSR000138-2"/>
    </source>
</evidence>
<feature type="binding site" evidence="7">
    <location>
        <position position="278"/>
    </location>
    <ligand>
        <name>FMN</name>
        <dbReference type="ChEBI" id="CHEBI:58210"/>
    </ligand>
</feature>
<feature type="binding site" evidence="7">
    <location>
        <position position="190"/>
    </location>
    <ligand>
        <name>FMN</name>
        <dbReference type="ChEBI" id="CHEBI:58210"/>
    </ligand>
</feature>
<evidence type="ECO:0000256" key="2">
    <source>
        <dbReference type="ARBA" id="ARBA00022630"/>
    </source>
</evidence>
<feature type="binding site" evidence="7">
    <location>
        <position position="305"/>
    </location>
    <ligand>
        <name>glyoxylate</name>
        <dbReference type="ChEBI" id="CHEBI:36655"/>
    </ligand>
</feature>
<feature type="binding site" evidence="7">
    <location>
        <position position="199"/>
    </location>
    <ligand>
        <name>glyoxylate</name>
        <dbReference type="ChEBI" id="CHEBI:36655"/>
    </ligand>
</feature>
<gene>
    <name evidence="9" type="ORF">EDB81DRAFT_696119</name>
</gene>
<evidence type="ECO:0000256" key="5">
    <source>
        <dbReference type="ARBA" id="ARBA00024042"/>
    </source>
</evidence>
<feature type="binding site" evidence="7">
    <location>
        <position position="164"/>
    </location>
    <ligand>
        <name>glyoxylate</name>
        <dbReference type="ChEBI" id="CHEBI:36655"/>
    </ligand>
</feature>
<comment type="caution">
    <text evidence="9">The sequence shown here is derived from an EMBL/GenBank/DDBJ whole genome shotgun (WGS) entry which is preliminary data.</text>
</comment>
<dbReference type="GO" id="GO:0016491">
    <property type="term" value="F:oxidoreductase activity"/>
    <property type="evidence" value="ECO:0007669"/>
    <property type="project" value="UniProtKB-KW"/>
</dbReference>
<dbReference type="Pfam" id="PF01070">
    <property type="entry name" value="FMN_dh"/>
    <property type="match status" value="1"/>
</dbReference>
<dbReference type="InterPro" id="IPR037350">
    <property type="entry name" value="LMO_FMN"/>
</dbReference>
<dbReference type="PROSITE" id="PS00557">
    <property type="entry name" value="FMN_HYDROXY_ACID_DH_1"/>
    <property type="match status" value="1"/>
</dbReference>
<comment type="cofactor">
    <cofactor evidence="1">
        <name>FMN</name>
        <dbReference type="ChEBI" id="CHEBI:58210"/>
    </cofactor>
</comment>
<dbReference type="InterPro" id="IPR008259">
    <property type="entry name" value="FMN_hydac_DH_AS"/>
</dbReference>
<dbReference type="InterPro" id="IPR037396">
    <property type="entry name" value="FMN_HAD"/>
</dbReference>
<dbReference type="InterPro" id="IPR013785">
    <property type="entry name" value="Aldolase_TIM"/>
</dbReference>
<dbReference type="AlphaFoldDB" id="A0A9P9E4X6"/>
<comment type="similarity">
    <text evidence="5">Belongs to the FMN-dependent alpha-hydroxy acid dehydrogenase family.</text>
</comment>
<feature type="binding site" evidence="7">
    <location>
        <position position="302"/>
    </location>
    <ligand>
        <name>glyoxylate</name>
        <dbReference type="ChEBI" id="CHEBI:36655"/>
    </ligand>
</feature>
<feature type="binding site" evidence="7">
    <location>
        <begin position="356"/>
        <end position="357"/>
    </location>
    <ligand>
        <name>FMN</name>
        <dbReference type="ChEBI" id="CHEBI:58210"/>
    </ligand>
</feature>
<keyword evidence="4" id="KW-0560">Oxidoreductase</keyword>
<feature type="binding site" evidence="7">
    <location>
        <begin position="333"/>
        <end position="337"/>
    </location>
    <ligand>
        <name>FMN</name>
        <dbReference type="ChEBI" id="CHEBI:58210"/>
    </ligand>
</feature>
<accession>A0A9P9E4X6</accession>
<evidence type="ECO:0000256" key="4">
    <source>
        <dbReference type="ARBA" id="ARBA00023002"/>
    </source>
</evidence>
<feature type="binding site" evidence="7">
    <location>
        <position position="162"/>
    </location>
    <ligand>
        <name>FMN</name>
        <dbReference type="ChEBI" id="CHEBI:58210"/>
    </ligand>
</feature>
<keyword evidence="2 7" id="KW-0285">Flavoprotein</keyword>
<dbReference type="SUPFAM" id="SSF51395">
    <property type="entry name" value="FMN-linked oxidoreductases"/>
    <property type="match status" value="1"/>
</dbReference>
<dbReference type="PANTHER" id="PTHR10578:SF86">
    <property type="entry name" value="DEPENDENT DEHYDROGENASE, PUTATIVE (AFU_ORTHOLOGUE AFUA_6G02720)-RELATED"/>
    <property type="match status" value="1"/>
</dbReference>
<keyword evidence="3 7" id="KW-0288">FMN</keyword>
<sequence length="415" mass="45119">MSIPSDQQSERRPPYHEYMFDIYRNKLLHGNGPVTTTDPNLLEEEAKKAMSPEGFNYVYGGAGEGSTMDANRLAFRQWKLIPRMMKPTLPRDLRVNLFGETYESPVLMAPVGVQSAYHQDKEMGLAAACAELSVPLIISTASTSSIEEIATAGGPQAPRWFQLYWPADNDITISLLRRARDANCSALVVTLDTFTMAWRPRDLDTGFLPFPLGQGNAIGFSDPVFRRKFAERTGGGTPEDDVLEASRQWISDVFSGHAHPWEDLALLREHWDGPIVLKGIMSADDARLALKFGMDGIVVSNHGGRQLDGAMASLDMLPEIVDAVGDKMTVIFDSGIRTGADAMKALCLGAKAVLVGRPVIYGLGIAGREGAKHVLGGLLADLDQSMGLAGVKTVAGLDRMMVRRVAYGGDLKPLL</sequence>
<dbReference type="GO" id="GO:0010181">
    <property type="term" value="F:FMN binding"/>
    <property type="evidence" value="ECO:0007669"/>
    <property type="project" value="InterPro"/>
</dbReference>
<dbReference type="PANTHER" id="PTHR10578">
    <property type="entry name" value="S -2-HYDROXY-ACID OXIDASE-RELATED"/>
    <property type="match status" value="1"/>
</dbReference>
<dbReference type="Proteomes" id="UP000738349">
    <property type="component" value="Unassembled WGS sequence"/>
</dbReference>
<evidence type="ECO:0000313" key="10">
    <source>
        <dbReference type="Proteomes" id="UP000738349"/>
    </source>
</evidence>
<dbReference type="PROSITE" id="PS51349">
    <property type="entry name" value="FMN_HYDROXY_ACID_DH_2"/>
    <property type="match status" value="1"/>
</dbReference>
<feature type="binding site" evidence="7">
    <location>
        <position position="300"/>
    </location>
    <ligand>
        <name>FMN</name>
        <dbReference type="ChEBI" id="CHEBI:58210"/>
    </ligand>
</feature>
<name>A0A9P9E4X6_9HYPO</name>
<evidence type="ECO:0000259" key="8">
    <source>
        <dbReference type="PROSITE" id="PS51349"/>
    </source>
</evidence>
<dbReference type="InterPro" id="IPR012133">
    <property type="entry name" value="Alpha-hydoxy_acid_DH_FMN"/>
</dbReference>
<feature type="active site" description="Proton acceptor" evidence="6">
    <location>
        <position position="302"/>
    </location>
</feature>
<feature type="binding site" evidence="7">
    <location>
        <position position="57"/>
    </location>
    <ligand>
        <name>glyoxylate</name>
        <dbReference type="ChEBI" id="CHEBI:36655"/>
    </ligand>
</feature>
<dbReference type="PIRSF" id="PIRSF000138">
    <property type="entry name" value="Al-hdrx_acd_dh"/>
    <property type="match status" value="1"/>
</dbReference>
<dbReference type="EMBL" id="JAGMUV010000017">
    <property type="protein sequence ID" value="KAH7130973.1"/>
    <property type="molecule type" value="Genomic_DNA"/>
</dbReference>
<feature type="binding site" evidence="7">
    <location>
        <position position="139"/>
    </location>
    <ligand>
        <name>FMN</name>
        <dbReference type="ChEBI" id="CHEBI:58210"/>
    </ligand>
</feature>
<feature type="domain" description="FMN hydroxy acid dehydrogenase" evidence="8">
    <location>
        <begin position="31"/>
        <end position="407"/>
    </location>
</feature>
<dbReference type="InterPro" id="IPR000262">
    <property type="entry name" value="FMN-dep_DH"/>
</dbReference>
<protein>
    <submittedName>
        <fullName evidence="9">FMN-dependent dehydrogenase</fullName>
    </submittedName>
</protein>
<evidence type="ECO:0000313" key="9">
    <source>
        <dbReference type="EMBL" id="KAH7130973.1"/>
    </source>
</evidence>
<feature type="binding site" evidence="7">
    <location>
        <begin position="110"/>
        <end position="112"/>
    </location>
    <ligand>
        <name>FMN</name>
        <dbReference type="ChEBI" id="CHEBI:58210"/>
    </ligand>
</feature>
<evidence type="ECO:0000256" key="6">
    <source>
        <dbReference type="PIRSR" id="PIRSR000138-1"/>
    </source>
</evidence>
<dbReference type="CDD" id="cd03332">
    <property type="entry name" value="LMO_FMN"/>
    <property type="match status" value="1"/>
</dbReference>
<proteinExistence type="inferred from homology"/>
<dbReference type="Gene3D" id="3.20.20.70">
    <property type="entry name" value="Aldolase class I"/>
    <property type="match status" value="1"/>
</dbReference>
<dbReference type="OrthoDB" id="25826at2759"/>